<dbReference type="CDD" id="cd03823">
    <property type="entry name" value="GT4_ExpE7-like"/>
    <property type="match status" value="1"/>
</dbReference>
<dbReference type="PANTHER" id="PTHR45947">
    <property type="entry name" value="SULFOQUINOVOSYL TRANSFERASE SQD2"/>
    <property type="match status" value="1"/>
</dbReference>
<dbReference type="RefSeq" id="WP_168031785.1">
    <property type="nucleotide sequence ID" value="NZ_JAAVNE010000022.1"/>
</dbReference>
<dbReference type="Proteomes" id="UP000787635">
    <property type="component" value="Unassembled WGS sequence"/>
</dbReference>
<name>A0ABX1E522_9PROT</name>
<reference evidence="3 4" key="1">
    <citation type="submission" date="2020-03" db="EMBL/GenBank/DDBJ databases">
        <title>Roseomonas selenitidurans sp. nov. isolated from urban soil.</title>
        <authorList>
            <person name="Liu H."/>
        </authorList>
    </citation>
    <scope>NUCLEOTIDE SEQUENCE [LARGE SCALE GENOMIC DNA]</scope>
    <source>
        <strain evidence="3 4">BU-1</strain>
    </source>
</reference>
<dbReference type="SUPFAM" id="SSF53756">
    <property type="entry name" value="UDP-Glycosyltransferase/glycogen phosphorylase"/>
    <property type="match status" value="1"/>
</dbReference>
<proteinExistence type="predicted"/>
<evidence type="ECO:0000313" key="3">
    <source>
        <dbReference type="EMBL" id="NKC32076.1"/>
    </source>
</evidence>
<evidence type="ECO:0000313" key="4">
    <source>
        <dbReference type="Proteomes" id="UP000787635"/>
    </source>
</evidence>
<dbReference type="Pfam" id="PF00534">
    <property type="entry name" value="Glycos_transf_1"/>
    <property type="match status" value="1"/>
</dbReference>
<dbReference type="InterPro" id="IPR050194">
    <property type="entry name" value="Glycosyltransferase_grp1"/>
</dbReference>
<comment type="caution">
    <text evidence="3">The sequence shown here is derived from an EMBL/GenBank/DDBJ whole genome shotgun (WGS) entry which is preliminary data.</text>
</comment>
<sequence>MRSSRNSGRGASGATGPAAGATPLRVLIVSHMHPRVSRGGAEIAAYQMYTALREMPGITAWFCGGASASMQPPLGTHVFQPFGPDEFVIGNPGYDHWNHSANNPRFADEFRDLVAELKPDVVHFHHFANLGMEALLQVKQAAPEARIVLTLHEYLAICHHFGQMVKRPGMELCEAASPHDCARCFPEKSDNDFFMRKLYIQRFMKLADHFISPSRFLADRYIAWGLEADRVSVIENGQPTLPGEDQPMPDPATLIVGFFGQLSTLKGVGLLMDAADDLRRRPPKRGRLRLEISGDASNQPPVLREEIERRLAAARGVVTVRGPYDHKRVKSLMQACHAVLVPSIWWENSPMVIQEAFGARRPVICSDIGGMAEKVRHGVDGFHFRARSATSLSDLLRRLADNPQEVLDLQATLARPPSVAETVGEVRGLYARLRVAAPALA</sequence>
<feature type="domain" description="Glycosyl transferase family 1" evidence="1">
    <location>
        <begin position="254"/>
        <end position="405"/>
    </location>
</feature>
<dbReference type="Pfam" id="PF13439">
    <property type="entry name" value="Glyco_transf_4"/>
    <property type="match status" value="1"/>
</dbReference>
<dbReference type="InterPro" id="IPR028098">
    <property type="entry name" value="Glyco_trans_4-like_N"/>
</dbReference>
<dbReference type="EMBL" id="JAAVNE010000022">
    <property type="protein sequence ID" value="NKC32076.1"/>
    <property type="molecule type" value="Genomic_DNA"/>
</dbReference>
<organism evidence="3 4">
    <name type="scientific">Falsiroseomonas selenitidurans</name>
    <dbReference type="NCBI Taxonomy" id="2716335"/>
    <lineage>
        <taxon>Bacteria</taxon>
        <taxon>Pseudomonadati</taxon>
        <taxon>Pseudomonadota</taxon>
        <taxon>Alphaproteobacteria</taxon>
        <taxon>Acetobacterales</taxon>
        <taxon>Roseomonadaceae</taxon>
        <taxon>Falsiroseomonas</taxon>
    </lineage>
</organism>
<dbReference type="InterPro" id="IPR001296">
    <property type="entry name" value="Glyco_trans_1"/>
</dbReference>
<keyword evidence="4" id="KW-1185">Reference proteome</keyword>
<dbReference type="Gene3D" id="3.40.50.2000">
    <property type="entry name" value="Glycogen Phosphorylase B"/>
    <property type="match status" value="2"/>
</dbReference>
<accession>A0ABX1E522</accession>
<feature type="domain" description="Glycosyltransferase subfamily 4-like N-terminal" evidence="2">
    <location>
        <begin position="39"/>
        <end position="237"/>
    </location>
</feature>
<protein>
    <submittedName>
        <fullName evidence="3">Glycosyltransferase family 4 protein</fullName>
    </submittedName>
</protein>
<gene>
    <name evidence="3" type="ORF">HEQ75_14520</name>
</gene>
<evidence type="ECO:0000259" key="2">
    <source>
        <dbReference type="Pfam" id="PF13439"/>
    </source>
</evidence>
<dbReference type="PANTHER" id="PTHR45947:SF13">
    <property type="entry name" value="TRANSFERASE"/>
    <property type="match status" value="1"/>
</dbReference>
<evidence type="ECO:0000259" key="1">
    <source>
        <dbReference type="Pfam" id="PF00534"/>
    </source>
</evidence>